<dbReference type="SUPFAM" id="SSF52540">
    <property type="entry name" value="P-loop containing nucleoside triphosphate hydrolases"/>
    <property type="match status" value="1"/>
</dbReference>
<dbReference type="CDD" id="cd00009">
    <property type="entry name" value="AAA"/>
    <property type="match status" value="1"/>
</dbReference>
<evidence type="ECO:0000256" key="5">
    <source>
        <dbReference type="ARBA" id="ARBA00023163"/>
    </source>
</evidence>
<evidence type="ECO:0000256" key="4">
    <source>
        <dbReference type="ARBA" id="ARBA00023125"/>
    </source>
</evidence>
<evidence type="ECO:0000313" key="7">
    <source>
        <dbReference type="EMBL" id="MBJ6723269.1"/>
    </source>
</evidence>
<dbReference type="PROSITE" id="PS00688">
    <property type="entry name" value="SIGMA54_INTERACT_3"/>
    <property type="match status" value="1"/>
</dbReference>
<name>A0A8J7LTD2_9BACT</name>
<dbReference type="InterPro" id="IPR025944">
    <property type="entry name" value="Sigma_54_int_dom_CS"/>
</dbReference>
<dbReference type="InterPro" id="IPR025662">
    <property type="entry name" value="Sigma_54_int_dom_ATP-bd_1"/>
</dbReference>
<evidence type="ECO:0000313" key="8">
    <source>
        <dbReference type="Proteomes" id="UP000636888"/>
    </source>
</evidence>
<keyword evidence="5" id="KW-0804">Transcription</keyword>
<evidence type="ECO:0000256" key="3">
    <source>
        <dbReference type="ARBA" id="ARBA00023015"/>
    </source>
</evidence>
<dbReference type="Pfam" id="PF02954">
    <property type="entry name" value="HTH_8"/>
    <property type="match status" value="1"/>
</dbReference>
<evidence type="ECO:0000259" key="6">
    <source>
        <dbReference type="PROSITE" id="PS50045"/>
    </source>
</evidence>
<dbReference type="InterPro" id="IPR002078">
    <property type="entry name" value="Sigma_54_int"/>
</dbReference>
<dbReference type="PANTHER" id="PTHR32071:SF13">
    <property type="entry name" value="RESPONSE REGULATOR HSFA"/>
    <property type="match status" value="1"/>
</dbReference>
<dbReference type="InterPro" id="IPR002197">
    <property type="entry name" value="HTH_Fis"/>
</dbReference>
<reference evidence="7" key="1">
    <citation type="submission" date="2020-12" db="EMBL/GenBank/DDBJ databases">
        <title>Geomonas sp. Red875, isolated from river sediment.</title>
        <authorList>
            <person name="Xu Z."/>
            <person name="Zhang Z."/>
            <person name="Masuda Y."/>
            <person name="Itoh H."/>
            <person name="Senoo K."/>
        </authorList>
    </citation>
    <scope>NUCLEOTIDE SEQUENCE</scope>
    <source>
        <strain evidence="7">Red875</strain>
    </source>
</reference>
<sequence length="354" mass="38464">MGTETVVQCAIEMGSGDDAPNGGDGAIKKAFSPILTQSPKLRGIFEYLTAVAGTGQPVLVTGETGVGKELVARSLHDASGRCGPFVAVNVAGLDDHMFSDALFGHGKGAFTGADQSRDGLVARAAEGTLFLDEIGDLSLQSQIKLLRLLQEGEYYPLGTDRPRKSSARVVVATNCDLSHKMGAGLFRKDLYYRLNAHHASIPPLRERLEDLPLLVDFFLDQAAQILERPRPAHPPELIDYLKSYDFPGNVRQLKAMLFDAVARHRRGVLSLSSFRQMIGARRGSAVKEPLEYLRRLGDEKFGARMPTLKEAEEALIAHALEAAGGNQGIAASYLGITRQALNKRLARRKESSEK</sequence>
<comment type="caution">
    <text evidence="7">The sequence shown here is derived from an EMBL/GenBank/DDBJ whole genome shotgun (WGS) entry which is preliminary data.</text>
</comment>
<proteinExistence type="predicted"/>
<dbReference type="Pfam" id="PF00158">
    <property type="entry name" value="Sigma54_activat"/>
    <property type="match status" value="1"/>
</dbReference>
<dbReference type="PANTHER" id="PTHR32071">
    <property type="entry name" value="TRANSCRIPTIONAL REGULATORY PROTEIN"/>
    <property type="match status" value="1"/>
</dbReference>
<dbReference type="InterPro" id="IPR027417">
    <property type="entry name" value="P-loop_NTPase"/>
</dbReference>
<dbReference type="EMBL" id="JAEMHM010000001">
    <property type="protein sequence ID" value="MBJ6723269.1"/>
    <property type="molecule type" value="Genomic_DNA"/>
</dbReference>
<dbReference type="InterPro" id="IPR058031">
    <property type="entry name" value="AAA_lid_NorR"/>
</dbReference>
<dbReference type="Gene3D" id="3.40.50.300">
    <property type="entry name" value="P-loop containing nucleotide triphosphate hydrolases"/>
    <property type="match status" value="1"/>
</dbReference>
<dbReference type="Gene3D" id="1.10.8.60">
    <property type="match status" value="1"/>
</dbReference>
<dbReference type="Pfam" id="PF25601">
    <property type="entry name" value="AAA_lid_14"/>
    <property type="match status" value="1"/>
</dbReference>
<evidence type="ECO:0000256" key="1">
    <source>
        <dbReference type="ARBA" id="ARBA00022741"/>
    </source>
</evidence>
<dbReference type="InterPro" id="IPR025943">
    <property type="entry name" value="Sigma_54_int_dom_ATP-bd_2"/>
</dbReference>
<dbReference type="GO" id="GO:0005524">
    <property type="term" value="F:ATP binding"/>
    <property type="evidence" value="ECO:0007669"/>
    <property type="project" value="UniProtKB-KW"/>
</dbReference>
<dbReference type="GO" id="GO:0006355">
    <property type="term" value="P:regulation of DNA-templated transcription"/>
    <property type="evidence" value="ECO:0007669"/>
    <property type="project" value="InterPro"/>
</dbReference>
<keyword evidence="4" id="KW-0238">DNA-binding</keyword>
<organism evidence="7 8">
    <name type="scientific">Geomesophilobacter sediminis</name>
    <dbReference type="NCBI Taxonomy" id="2798584"/>
    <lineage>
        <taxon>Bacteria</taxon>
        <taxon>Pseudomonadati</taxon>
        <taxon>Thermodesulfobacteriota</taxon>
        <taxon>Desulfuromonadia</taxon>
        <taxon>Geobacterales</taxon>
        <taxon>Geobacteraceae</taxon>
        <taxon>Geomesophilobacter</taxon>
    </lineage>
</organism>
<dbReference type="Proteomes" id="UP000636888">
    <property type="component" value="Unassembled WGS sequence"/>
</dbReference>
<dbReference type="PROSITE" id="PS00675">
    <property type="entry name" value="SIGMA54_INTERACT_1"/>
    <property type="match status" value="1"/>
</dbReference>
<dbReference type="Gene3D" id="1.10.10.60">
    <property type="entry name" value="Homeodomain-like"/>
    <property type="match status" value="1"/>
</dbReference>
<protein>
    <submittedName>
        <fullName evidence="7">Sigma-54-dependent Fis family transcriptional regulator</fullName>
    </submittedName>
</protein>
<dbReference type="PRINTS" id="PR01590">
    <property type="entry name" value="HTHFIS"/>
</dbReference>
<keyword evidence="2" id="KW-0067">ATP-binding</keyword>
<accession>A0A8J7LTD2</accession>
<dbReference type="GO" id="GO:0043565">
    <property type="term" value="F:sequence-specific DNA binding"/>
    <property type="evidence" value="ECO:0007669"/>
    <property type="project" value="InterPro"/>
</dbReference>
<dbReference type="InterPro" id="IPR009057">
    <property type="entry name" value="Homeodomain-like_sf"/>
</dbReference>
<dbReference type="PROSITE" id="PS50045">
    <property type="entry name" value="SIGMA54_INTERACT_4"/>
    <property type="match status" value="1"/>
</dbReference>
<evidence type="ECO:0000256" key="2">
    <source>
        <dbReference type="ARBA" id="ARBA00022840"/>
    </source>
</evidence>
<dbReference type="InterPro" id="IPR003593">
    <property type="entry name" value="AAA+_ATPase"/>
</dbReference>
<dbReference type="AlphaFoldDB" id="A0A8J7LTD2"/>
<gene>
    <name evidence="7" type="ORF">JFN93_00990</name>
</gene>
<keyword evidence="1" id="KW-0547">Nucleotide-binding</keyword>
<dbReference type="SUPFAM" id="SSF46689">
    <property type="entry name" value="Homeodomain-like"/>
    <property type="match status" value="1"/>
</dbReference>
<dbReference type="FunFam" id="3.40.50.300:FF:000006">
    <property type="entry name" value="DNA-binding transcriptional regulator NtrC"/>
    <property type="match status" value="1"/>
</dbReference>
<keyword evidence="3" id="KW-0805">Transcription regulation</keyword>
<dbReference type="SMART" id="SM00382">
    <property type="entry name" value="AAA"/>
    <property type="match status" value="1"/>
</dbReference>
<feature type="domain" description="Sigma-54 factor interaction" evidence="6">
    <location>
        <begin position="34"/>
        <end position="262"/>
    </location>
</feature>
<keyword evidence="8" id="KW-1185">Reference proteome</keyword>
<dbReference type="PROSITE" id="PS00676">
    <property type="entry name" value="SIGMA54_INTERACT_2"/>
    <property type="match status" value="1"/>
</dbReference>
<dbReference type="RefSeq" id="WP_199382109.1">
    <property type="nucleotide sequence ID" value="NZ_JAEMHM010000001.1"/>
</dbReference>